<keyword evidence="18" id="KW-0560">Oxidoreductase</keyword>
<dbReference type="GO" id="GO:0006814">
    <property type="term" value="P:sodium ion transport"/>
    <property type="evidence" value="ECO:0007669"/>
    <property type="project" value="UniProtKB-KW"/>
</dbReference>
<evidence type="ECO:0000256" key="5">
    <source>
        <dbReference type="ARBA" id="ARBA00022630"/>
    </source>
</evidence>
<evidence type="ECO:0000256" key="13">
    <source>
        <dbReference type="ARBA" id="ARBA00023075"/>
    </source>
</evidence>
<keyword evidence="12" id="KW-0406">Ion transport</keyword>
<evidence type="ECO:0000259" key="17">
    <source>
        <dbReference type="SMART" id="SM00900"/>
    </source>
</evidence>
<evidence type="ECO:0000256" key="4">
    <source>
        <dbReference type="ARBA" id="ARBA00022553"/>
    </source>
</evidence>
<evidence type="ECO:0000256" key="2">
    <source>
        <dbReference type="ARBA" id="ARBA00022475"/>
    </source>
</evidence>
<evidence type="ECO:0000256" key="6">
    <source>
        <dbReference type="ARBA" id="ARBA00022643"/>
    </source>
</evidence>
<proteinExistence type="inferred from homology"/>
<evidence type="ECO:0000256" key="15">
    <source>
        <dbReference type="ARBA" id="ARBA00023201"/>
    </source>
</evidence>
<protein>
    <submittedName>
        <fullName evidence="18">Na(+)-translocating NADH-quinone reductase subunit C</fullName>
        <ecNumber evidence="18">1.6.5.-</ecNumber>
    </submittedName>
</protein>
<keyword evidence="11" id="KW-0915">Sodium</keyword>
<evidence type="ECO:0000256" key="10">
    <source>
        <dbReference type="ARBA" id="ARBA00023027"/>
    </source>
</evidence>
<gene>
    <name evidence="18" type="ORF">MGWOODY_Tha2058</name>
</gene>
<evidence type="ECO:0000313" key="18">
    <source>
        <dbReference type="EMBL" id="CUS40342.1"/>
    </source>
</evidence>
<keyword evidence="10" id="KW-0520">NAD</keyword>
<keyword evidence="1" id="KW-0813">Transport</keyword>
<dbReference type="PANTHER" id="PTHR37838">
    <property type="entry name" value="NA(+)-TRANSLOCATING NADH-QUINONE REDUCTASE SUBUNIT C"/>
    <property type="match status" value="1"/>
</dbReference>
<keyword evidence="2" id="KW-1003">Cell membrane</keyword>
<dbReference type="GO" id="GO:0010181">
    <property type="term" value="F:FMN binding"/>
    <property type="evidence" value="ECO:0007669"/>
    <property type="project" value="InterPro"/>
</dbReference>
<sequence length="276" mass="29586">MWFRQTSGGLPVSSNNDSIQKTLIVAILLCLVCSVIVAGAAVGLRKEQQANKLLDKQKNILSAAGLLHGDKSIAEQFKQVTTRIVNLEAGRFATDAELAEIKAAGLDPKNFDQRKSSKTPALSRALDGNEDPASIKRLEKYAAVYIVNNDTGIETIVLPVHGYGLWSTLYGFIALKGDMDTIVGLGFYSHAETPGLGGEVDNPKWKALWEGKELYDDQGNVAITVVKGSAEAGNSHQVDGLSGATLTSRGVKNLVRFWVGDKAFGSLLTKLKEQGA</sequence>
<dbReference type="EC" id="1.6.5.-" evidence="18"/>
<keyword evidence="5" id="KW-0285">Flavoprotein</keyword>
<dbReference type="GO" id="GO:0016655">
    <property type="term" value="F:oxidoreductase activity, acting on NAD(P)H, quinone or similar compound as acceptor"/>
    <property type="evidence" value="ECO:0007669"/>
    <property type="project" value="InterPro"/>
</dbReference>
<name>A0A170PKP8_9ZZZZ</name>
<evidence type="ECO:0000256" key="8">
    <source>
        <dbReference type="ARBA" id="ARBA00022967"/>
    </source>
</evidence>
<dbReference type="AlphaFoldDB" id="A0A170PKP8"/>
<evidence type="ECO:0000256" key="16">
    <source>
        <dbReference type="SAM" id="Phobius"/>
    </source>
</evidence>
<keyword evidence="3" id="KW-0997">Cell inner membrane</keyword>
<feature type="transmembrane region" description="Helical" evidence="16">
    <location>
        <begin position="23"/>
        <end position="44"/>
    </location>
</feature>
<reference evidence="18" key="1">
    <citation type="submission" date="2015-10" db="EMBL/GenBank/DDBJ databases">
        <authorList>
            <person name="Gilbert D.G."/>
        </authorList>
    </citation>
    <scope>NUCLEOTIDE SEQUENCE</scope>
</reference>
<dbReference type="InterPro" id="IPR010204">
    <property type="entry name" value="NqrC"/>
</dbReference>
<keyword evidence="15" id="KW-0739">Sodium transport</keyword>
<evidence type="ECO:0000256" key="14">
    <source>
        <dbReference type="ARBA" id="ARBA00023136"/>
    </source>
</evidence>
<keyword evidence="6" id="KW-0288">FMN</keyword>
<organism evidence="18">
    <name type="scientific">hydrothermal vent metagenome</name>
    <dbReference type="NCBI Taxonomy" id="652676"/>
    <lineage>
        <taxon>unclassified sequences</taxon>
        <taxon>metagenomes</taxon>
        <taxon>ecological metagenomes</taxon>
    </lineage>
</organism>
<feature type="domain" description="FMN-binding" evidence="17">
    <location>
        <begin position="164"/>
        <end position="262"/>
    </location>
</feature>
<keyword evidence="9 16" id="KW-1133">Transmembrane helix</keyword>
<dbReference type="InterPro" id="IPR007329">
    <property type="entry name" value="FMN-bd"/>
</dbReference>
<dbReference type="NCBIfam" id="NF003749">
    <property type="entry name" value="PRK05346.1-5"/>
    <property type="match status" value="1"/>
</dbReference>
<evidence type="ECO:0000256" key="9">
    <source>
        <dbReference type="ARBA" id="ARBA00022989"/>
    </source>
</evidence>
<dbReference type="Pfam" id="PF04205">
    <property type="entry name" value="FMN_bind"/>
    <property type="match status" value="1"/>
</dbReference>
<evidence type="ECO:0000256" key="11">
    <source>
        <dbReference type="ARBA" id="ARBA00023053"/>
    </source>
</evidence>
<dbReference type="GO" id="GO:0016020">
    <property type="term" value="C:membrane"/>
    <property type="evidence" value="ECO:0007669"/>
    <property type="project" value="InterPro"/>
</dbReference>
<evidence type="ECO:0000256" key="1">
    <source>
        <dbReference type="ARBA" id="ARBA00022448"/>
    </source>
</evidence>
<keyword evidence="4" id="KW-0597">Phosphoprotein</keyword>
<dbReference type="SMART" id="SM00900">
    <property type="entry name" value="FMN_bind"/>
    <property type="match status" value="1"/>
</dbReference>
<dbReference type="PIRSF" id="PIRSF009437">
    <property type="entry name" value="NQR-1_subunit_C"/>
    <property type="match status" value="1"/>
</dbReference>
<accession>A0A170PKP8</accession>
<keyword evidence="8" id="KW-1278">Translocase</keyword>
<dbReference type="NCBIfam" id="TIGR01938">
    <property type="entry name" value="nqrC"/>
    <property type="match status" value="1"/>
</dbReference>
<keyword evidence="13" id="KW-0830">Ubiquinone</keyword>
<dbReference type="PANTHER" id="PTHR37838:SF1">
    <property type="entry name" value="NA(+)-TRANSLOCATING NADH-QUINONE REDUCTASE SUBUNIT C"/>
    <property type="match status" value="1"/>
</dbReference>
<dbReference type="EMBL" id="CZQC01000011">
    <property type="protein sequence ID" value="CUS40342.1"/>
    <property type="molecule type" value="Genomic_DNA"/>
</dbReference>
<evidence type="ECO:0000256" key="3">
    <source>
        <dbReference type="ARBA" id="ARBA00022519"/>
    </source>
</evidence>
<dbReference type="HAMAP" id="MF_00427">
    <property type="entry name" value="NqrC"/>
    <property type="match status" value="1"/>
</dbReference>
<keyword evidence="14 16" id="KW-0472">Membrane</keyword>
<evidence type="ECO:0000256" key="12">
    <source>
        <dbReference type="ARBA" id="ARBA00023065"/>
    </source>
</evidence>
<keyword evidence="7 16" id="KW-0812">Transmembrane</keyword>
<evidence type="ECO:0000256" key="7">
    <source>
        <dbReference type="ARBA" id="ARBA00022692"/>
    </source>
</evidence>